<evidence type="ECO:0000256" key="4">
    <source>
        <dbReference type="ARBA" id="ARBA00022692"/>
    </source>
</evidence>
<comment type="similarity">
    <text evidence="2">Belongs to the ABC-4 integral membrane protein family. LolC/E subfamily.</text>
</comment>
<evidence type="ECO:0000313" key="9">
    <source>
        <dbReference type="EMBL" id="SFS58346.1"/>
    </source>
</evidence>
<feature type="transmembrane region" description="Helical" evidence="7">
    <location>
        <begin position="93"/>
        <end position="117"/>
    </location>
</feature>
<dbReference type="AlphaFoldDB" id="A0A1I6R0W6"/>
<name>A0A1I6R0W6_9ACTN</name>
<keyword evidence="6 7" id="KW-0472">Membrane</keyword>
<dbReference type="STRING" id="1176198.SAMN05444716_102632"/>
<dbReference type="Proteomes" id="UP000198873">
    <property type="component" value="Unassembled WGS sequence"/>
</dbReference>
<feature type="transmembrane region" description="Helical" evidence="7">
    <location>
        <begin position="54"/>
        <end position="72"/>
    </location>
</feature>
<keyword evidence="4 7" id="KW-0812">Transmembrane</keyword>
<evidence type="ECO:0000259" key="8">
    <source>
        <dbReference type="Pfam" id="PF02687"/>
    </source>
</evidence>
<dbReference type="Pfam" id="PF02687">
    <property type="entry name" value="FtsX"/>
    <property type="match status" value="2"/>
</dbReference>
<evidence type="ECO:0000313" key="10">
    <source>
        <dbReference type="Proteomes" id="UP000198873"/>
    </source>
</evidence>
<evidence type="ECO:0000256" key="6">
    <source>
        <dbReference type="ARBA" id="ARBA00023136"/>
    </source>
</evidence>
<dbReference type="PANTHER" id="PTHR30489">
    <property type="entry name" value="LIPOPROTEIN-RELEASING SYSTEM TRANSMEMBRANE PROTEIN LOLE"/>
    <property type="match status" value="1"/>
</dbReference>
<dbReference type="EMBL" id="FPAB01000002">
    <property type="protein sequence ID" value="SFS58346.1"/>
    <property type="molecule type" value="Genomic_DNA"/>
</dbReference>
<feature type="transmembrane region" description="Helical" evidence="7">
    <location>
        <begin position="256"/>
        <end position="281"/>
    </location>
</feature>
<dbReference type="InterPro" id="IPR051447">
    <property type="entry name" value="Lipoprotein-release_system"/>
</dbReference>
<accession>A0A1I6R0W6</accession>
<organism evidence="9 10">
    <name type="scientific">Streptomyces harbinensis</name>
    <dbReference type="NCBI Taxonomy" id="1176198"/>
    <lineage>
        <taxon>Bacteria</taxon>
        <taxon>Bacillati</taxon>
        <taxon>Actinomycetota</taxon>
        <taxon>Actinomycetes</taxon>
        <taxon>Kitasatosporales</taxon>
        <taxon>Streptomycetaceae</taxon>
        <taxon>Streptomyces</taxon>
    </lineage>
</organism>
<keyword evidence="3" id="KW-1003">Cell membrane</keyword>
<sequence length="385" mass="38523">MSYVAHLRLAEPERAEEFVRSPAVLAVPVTVRSWEFFAANASGNLRGVHDALTAAGWLLVVLASAAASSLVAGRLAEQGRRVGLLKAVGASPAMVAAVLLAEYLAVALVAGPAGLLLGCRFAAVFSNPGGGLPDVGLAAPSVGTVVAVAVLALAIAAGAAAGPAWRAAQRSTARALADAARPPRGRSAVDRVARRLPVPLMLGLRLAARRPRRALLTAVTVFTVTAALAAALTFRAQPVRPRDLGGSLLPDPDALLVQRIVAGSVALVIALAVAGEVSLAWNAALDARHSLAVTRTLGATPGQANRALVLSQLLPALPAAALGAPAGAGLYGLLHAGPMAAAGPGPADSALLVAGTLLGLAAVTAVPGRVDTHRPVHVVLAGARH</sequence>
<dbReference type="GO" id="GO:0098797">
    <property type="term" value="C:plasma membrane protein complex"/>
    <property type="evidence" value="ECO:0007669"/>
    <property type="project" value="TreeGrafter"/>
</dbReference>
<gene>
    <name evidence="9" type="ORF">SAMN05444716_102632</name>
</gene>
<evidence type="ECO:0000256" key="3">
    <source>
        <dbReference type="ARBA" id="ARBA00022475"/>
    </source>
</evidence>
<protein>
    <submittedName>
        <fullName evidence="9">Putative ABC transport system permease protein</fullName>
    </submittedName>
</protein>
<comment type="subcellular location">
    <subcellularLocation>
        <location evidence="1">Cell membrane</location>
        <topology evidence="1">Multi-pass membrane protein</topology>
    </subcellularLocation>
</comment>
<feature type="transmembrane region" description="Helical" evidence="7">
    <location>
        <begin position="214"/>
        <end position="236"/>
    </location>
</feature>
<dbReference type="GO" id="GO:0044874">
    <property type="term" value="P:lipoprotein localization to outer membrane"/>
    <property type="evidence" value="ECO:0007669"/>
    <property type="project" value="TreeGrafter"/>
</dbReference>
<reference evidence="10" key="1">
    <citation type="submission" date="2016-10" db="EMBL/GenBank/DDBJ databases">
        <authorList>
            <person name="Varghese N."/>
            <person name="Submissions S."/>
        </authorList>
    </citation>
    <scope>NUCLEOTIDE SEQUENCE [LARGE SCALE GENOMIC DNA]</scope>
    <source>
        <strain evidence="10">CGMCC 4.7047</strain>
    </source>
</reference>
<dbReference type="PANTHER" id="PTHR30489:SF0">
    <property type="entry name" value="LIPOPROTEIN-RELEASING SYSTEM TRANSMEMBRANE PROTEIN LOLE"/>
    <property type="match status" value="1"/>
</dbReference>
<evidence type="ECO:0000256" key="1">
    <source>
        <dbReference type="ARBA" id="ARBA00004651"/>
    </source>
</evidence>
<evidence type="ECO:0000256" key="5">
    <source>
        <dbReference type="ARBA" id="ARBA00022989"/>
    </source>
</evidence>
<dbReference type="InterPro" id="IPR003838">
    <property type="entry name" value="ABC3_permease_C"/>
</dbReference>
<feature type="domain" description="ABC3 transporter permease C-terminal" evidence="8">
    <location>
        <begin position="56"/>
        <end position="170"/>
    </location>
</feature>
<feature type="domain" description="ABC3 transporter permease C-terminal" evidence="8">
    <location>
        <begin position="265"/>
        <end position="361"/>
    </location>
</feature>
<feature type="transmembrane region" description="Helical" evidence="7">
    <location>
        <begin position="137"/>
        <end position="161"/>
    </location>
</feature>
<proteinExistence type="inferred from homology"/>
<evidence type="ECO:0000256" key="7">
    <source>
        <dbReference type="SAM" id="Phobius"/>
    </source>
</evidence>
<evidence type="ECO:0000256" key="2">
    <source>
        <dbReference type="ARBA" id="ARBA00005236"/>
    </source>
</evidence>
<keyword evidence="10" id="KW-1185">Reference proteome</keyword>
<keyword evidence="5 7" id="KW-1133">Transmembrane helix</keyword>